<dbReference type="AlphaFoldDB" id="A0AAD5CWB6"/>
<keyword evidence="3 6" id="KW-0238">DNA-binding</keyword>
<comment type="caution">
    <text evidence="9">The sequence shown here is derived from an EMBL/GenBank/DDBJ whole genome shotgun (WGS) entry which is preliminary data.</text>
</comment>
<dbReference type="InterPro" id="IPR036388">
    <property type="entry name" value="WH-like_DNA-bd_sf"/>
</dbReference>
<dbReference type="InterPro" id="IPR036390">
    <property type="entry name" value="WH_DNA-bd_sf"/>
</dbReference>
<dbReference type="Proteomes" id="UP001206925">
    <property type="component" value="Unassembled WGS sequence"/>
</dbReference>
<gene>
    <name evidence="9" type="ORF">M8C21_002002</name>
</gene>
<dbReference type="Gene3D" id="1.10.10.10">
    <property type="entry name" value="Winged helix-like DNA-binding domain superfamily/Winged helix DNA-binding domain"/>
    <property type="match status" value="1"/>
</dbReference>
<dbReference type="PANTHER" id="PTHR12081:SF105">
    <property type="entry name" value="TRANSCRIPTION FACTOR E2FA"/>
    <property type="match status" value="1"/>
</dbReference>
<feature type="non-terminal residue" evidence="9">
    <location>
        <position position="195"/>
    </location>
</feature>
<evidence type="ECO:0000256" key="1">
    <source>
        <dbReference type="ARBA" id="ARBA00010940"/>
    </source>
</evidence>
<evidence type="ECO:0000256" key="6">
    <source>
        <dbReference type="RuleBase" id="RU003796"/>
    </source>
</evidence>
<dbReference type="InterPro" id="IPR015633">
    <property type="entry name" value="E2F"/>
</dbReference>
<name>A0AAD5CWB6_AMBAR</name>
<organism evidence="9 10">
    <name type="scientific">Ambrosia artemisiifolia</name>
    <name type="common">Common ragweed</name>
    <dbReference type="NCBI Taxonomy" id="4212"/>
    <lineage>
        <taxon>Eukaryota</taxon>
        <taxon>Viridiplantae</taxon>
        <taxon>Streptophyta</taxon>
        <taxon>Embryophyta</taxon>
        <taxon>Tracheophyta</taxon>
        <taxon>Spermatophyta</taxon>
        <taxon>Magnoliopsida</taxon>
        <taxon>eudicotyledons</taxon>
        <taxon>Gunneridae</taxon>
        <taxon>Pentapetalae</taxon>
        <taxon>asterids</taxon>
        <taxon>campanulids</taxon>
        <taxon>Asterales</taxon>
        <taxon>Asteraceae</taxon>
        <taxon>Asteroideae</taxon>
        <taxon>Heliantheae alliance</taxon>
        <taxon>Heliantheae</taxon>
        <taxon>Ambrosia</taxon>
    </lineage>
</organism>
<dbReference type="GO" id="GO:0000978">
    <property type="term" value="F:RNA polymerase II cis-regulatory region sequence-specific DNA binding"/>
    <property type="evidence" value="ECO:0007669"/>
    <property type="project" value="InterPro"/>
</dbReference>
<feature type="region of interest" description="Disordered" evidence="7">
    <location>
        <begin position="47"/>
        <end position="77"/>
    </location>
</feature>
<dbReference type="InterPro" id="IPR003316">
    <property type="entry name" value="E2F_WHTH_DNA-bd_dom"/>
</dbReference>
<protein>
    <recommendedName>
        <fullName evidence="8">E2F/DP family winged-helix DNA-binding domain-containing protein</fullName>
    </recommendedName>
</protein>
<feature type="compositionally biased region" description="Polar residues" evidence="7">
    <location>
        <begin position="61"/>
        <end position="77"/>
    </location>
</feature>
<dbReference type="GO" id="GO:0090575">
    <property type="term" value="C:RNA polymerase II transcription regulator complex"/>
    <property type="evidence" value="ECO:0007669"/>
    <property type="project" value="TreeGrafter"/>
</dbReference>
<accession>A0AAD5CWB6</accession>
<evidence type="ECO:0000256" key="7">
    <source>
        <dbReference type="SAM" id="MobiDB-lite"/>
    </source>
</evidence>
<dbReference type="PANTHER" id="PTHR12081">
    <property type="entry name" value="TRANSCRIPTION FACTOR E2F"/>
    <property type="match status" value="1"/>
</dbReference>
<keyword evidence="10" id="KW-1185">Reference proteome</keyword>
<dbReference type="Pfam" id="PF02319">
    <property type="entry name" value="WHD_E2F_TDP"/>
    <property type="match status" value="1"/>
</dbReference>
<keyword evidence="6" id="KW-0539">Nucleus</keyword>
<comment type="subcellular location">
    <subcellularLocation>
        <location evidence="6">Nucleus</location>
    </subcellularLocation>
</comment>
<evidence type="ECO:0000256" key="5">
    <source>
        <dbReference type="ARBA" id="ARBA00023306"/>
    </source>
</evidence>
<sequence length="195" mass="21468">MVSGLQLKQPRKWEDSVKRKHGAGFNEALSNEWASIGYTATVESPLHTPVSAKGGRVNARSKVTPSNKPAPQTPVSNSGEACFEKDVFVKKGHKLLEMGVVLSEIRIKARVCKLIMFNTGSPSSLTPIAACRYDSSLGLLTKKFINLIKHAEDGILDLNNAAATLEVQKRRIYDITNVLEGIGLIEKTLKNRIRW</sequence>
<proteinExistence type="inferred from homology"/>
<keyword evidence="4 6" id="KW-0804">Transcription</keyword>
<reference evidence="9" key="1">
    <citation type="submission" date="2022-06" db="EMBL/GenBank/DDBJ databases">
        <title>Uncovering the hologenomic basis of an extraordinary plant invasion.</title>
        <authorList>
            <person name="Bieker V.C."/>
            <person name="Martin M.D."/>
            <person name="Gilbert T."/>
            <person name="Hodgins K."/>
            <person name="Battlay P."/>
            <person name="Petersen B."/>
            <person name="Wilson J."/>
        </authorList>
    </citation>
    <scope>NUCLEOTIDE SEQUENCE</scope>
    <source>
        <strain evidence="9">AA19_3_7</strain>
        <tissue evidence="9">Leaf</tissue>
    </source>
</reference>
<evidence type="ECO:0000256" key="2">
    <source>
        <dbReference type="ARBA" id="ARBA00023015"/>
    </source>
</evidence>
<dbReference type="GO" id="GO:0000981">
    <property type="term" value="F:DNA-binding transcription factor activity, RNA polymerase II-specific"/>
    <property type="evidence" value="ECO:0007669"/>
    <property type="project" value="TreeGrafter"/>
</dbReference>
<dbReference type="FunFam" id="1.10.10.10:FF:000008">
    <property type="entry name" value="E2F transcription factor 1"/>
    <property type="match status" value="1"/>
</dbReference>
<evidence type="ECO:0000256" key="3">
    <source>
        <dbReference type="ARBA" id="ARBA00023125"/>
    </source>
</evidence>
<dbReference type="EMBL" id="JAMZMK010006738">
    <property type="protein sequence ID" value="KAI7747545.1"/>
    <property type="molecule type" value="Genomic_DNA"/>
</dbReference>
<keyword evidence="2 6" id="KW-0805">Transcription regulation</keyword>
<evidence type="ECO:0000256" key="4">
    <source>
        <dbReference type="ARBA" id="ARBA00023163"/>
    </source>
</evidence>
<evidence type="ECO:0000259" key="8">
    <source>
        <dbReference type="SMART" id="SM01372"/>
    </source>
</evidence>
<feature type="domain" description="E2F/DP family winged-helix DNA-binding" evidence="8">
    <location>
        <begin position="132"/>
        <end position="195"/>
    </location>
</feature>
<keyword evidence="5" id="KW-0131">Cell cycle</keyword>
<evidence type="ECO:0000313" key="9">
    <source>
        <dbReference type="EMBL" id="KAI7747545.1"/>
    </source>
</evidence>
<evidence type="ECO:0000313" key="10">
    <source>
        <dbReference type="Proteomes" id="UP001206925"/>
    </source>
</evidence>
<dbReference type="SUPFAM" id="SSF46785">
    <property type="entry name" value="Winged helix' DNA-binding domain"/>
    <property type="match status" value="1"/>
</dbReference>
<dbReference type="SMART" id="SM01372">
    <property type="entry name" value="E2F_TDP"/>
    <property type="match status" value="1"/>
</dbReference>
<comment type="similarity">
    <text evidence="1 6">Belongs to the E2F/DP family.</text>
</comment>